<keyword evidence="3" id="KW-1185">Reference proteome</keyword>
<accession>A0ABQ8VQX3</accession>
<feature type="region of interest" description="Disordered" evidence="1">
    <location>
        <begin position="78"/>
        <end position="112"/>
    </location>
</feature>
<evidence type="ECO:0000313" key="2">
    <source>
        <dbReference type="EMBL" id="KAJ4498793.1"/>
    </source>
</evidence>
<evidence type="ECO:0000256" key="1">
    <source>
        <dbReference type="SAM" id="MobiDB-lite"/>
    </source>
</evidence>
<name>A0ABQ8VQX3_9AGAR</name>
<proteinExistence type="predicted"/>
<dbReference type="Proteomes" id="UP001150217">
    <property type="component" value="Unassembled WGS sequence"/>
</dbReference>
<reference evidence="2" key="1">
    <citation type="submission" date="2022-08" db="EMBL/GenBank/DDBJ databases">
        <title>A Global Phylogenomic Analysis of the Shiitake Genus Lentinula.</title>
        <authorList>
            <consortium name="DOE Joint Genome Institute"/>
            <person name="Sierra-Patev S."/>
            <person name="Min B."/>
            <person name="Naranjo-Ortiz M."/>
            <person name="Looney B."/>
            <person name="Konkel Z."/>
            <person name="Slot J.C."/>
            <person name="Sakamoto Y."/>
            <person name="Steenwyk J.L."/>
            <person name="Rokas A."/>
            <person name="Carro J."/>
            <person name="Camarero S."/>
            <person name="Ferreira P."/>
            <person name="Molpeceres G."/>
            <person name="Ruiz-Duenas F.J."/>
            <person name="Serrano A."/>
            <person name="Henrissat B."/>
            <person name="Drula E."/>
            <person name="Hughes K.W."/>
            <person name="Mata J.L."/>
            <person name="Ishikawa N.K."/>
            <person name="Vargas-Isla R."/>
            <person name="Ushijima S."/>
            <person name="Smith C.A."/>
            <person name="Ahrendt S."/>
            <person name="Andreopoulos W."/>
            <person name="He G."/>
            <person name="Labutti K."/>
            <person name="Lipzen A."/>
            <person name="Ng V."/>
            <person name="Riley R."/>
            <person name="Sandor L."/>
            <person name="Barry K."/>
            <person name="Martinez A.T."/>
            <person name="Xiao Y."/>
            <person name="Gibbons J.G."/>
            <person name="Terashima K."/>
            <person name="Grigoriev I.V."/>
            <person name="Hibbett D.S."/>
        </authorList>
    </citation>
    <scope>NUCLEOTIDE SEQUENCE</scope>
    <source>
        <strain evidence="2">RHP3577 ss4</strain>
    </source>
</reference>
<comment type="caution">
    <text evidence="2">The sequence shown here is derived from an EMBL/GenBank/DDBJ whole genome shotgun (WGS) entry which is preliminary data.</text>
</comment>
<gene>
    <name evidence="2" type="ORF">C8R41DRAFT_915879</name>
</gene>
<sequence>MTMQQPLTRFSGDPDNPIQPATFLQEFEVHMTGLMTPQADLASHIKPYLECDSRACVMPRPLAIAPFSPFFMPDPPPYLPKTYQLPSSDSSTQVTPKTSPDTRKKPSYTYPH</sequence>
<dbReference type="EMBL" id="JANVFT010000013">
    <property type="protein sequence ID" value="KAJ4498793.1"/>
    <property type="molecule type" value="Genomic_DNA"/>
</dbReference>
<protein>
    <submittedName>
        <fullName evidence="2">Uncharacterized protein</fullName>
    </submittedName>
</protein>
<evidence type="ECO:0000313" key="3">
    <source>
        <dbReference type="Proteomes" id="UP001150217"/>
    </source>
</evidence>
<organism evidence="2 3">
    <name type="scientific">Lentinula lateritia</name>
    <dbReference type="NCBI Taxonomy" id="40482"/>
    <lineage>
        <taxon>Eukaryota</taxon>
        <taxon>Fungi</taxon>
        <taxon>Dikarya</taxon>
        <taxon>Basidiomycota</taxon>
        <taxon>Agaricomycotina</taxon>
        <taxon>Agaricomycetes</taxon>
        <taxon>Agaricomycetidae</taxon>
        <taxon>Agaricales</taxon>
        <taxon>Marasmiineae</taxon>
        <taxon>Omphalotaceae</taxon>
        <taxon>Lentinula</taxon>
    </lineage>
</organism>
<feature type="compositionally biased region" description="Polar residues" evidence="1">
    <location>
        <begin position="84"/>
        <end position="99"/>
    </location>
</feature>